<dbReference type="AlphaFoldDB" id="A0A8H6F4W8"/>
<comment type="caution">
    <text evidence="2">The sequence shown here is derived from an EMBL/GenBank/DDBJ whole genome shotgun (WGS) entry which is preliminary data.</text>
</comment>
<proteinExistence type="predicted"/>
<evidence type="ECO:0000313" key="2">
    <source>
        <dbReference type="EMBL" id="KAF6069327.1"/>
    </source>
</evidence>
<feature type="region of interest" description="Disordered" evidence="1">
    <location>
        <begin position="1"/>
        <end position="24"/>
    </location>
</feature>
<sequence>MFKIFSRPNNNNNNSDTNTPPGSPSNKVIFADSFWSWYIDSYLINDKQTHIKHTPYNITKYSDKSHDVTTLQKYFTTNKLTPIPSTTQIIAILKSPFTQGDLNKSYYLIRMFQLSSQGLFLTNSPWIN</sequence>
<evidence type="ECO:0000256" key="1">
    <source>
        <dbReference type="SAM" id="MobiDB-lite"/>
    </source>
</evidence>
<reference evidence="2 3" key="1">
    <citation type="submission" date="2020-03" db="EMBL/GenBank/DDBJ databases">
        <title>FDA dAtabase for Regulatory Grade micrObial Sequences (FDA-ARGOS): Supporting development and validation of Infectious Disease Dx tests.</title>
        <authorList>
            <person name="Campos J."/>
            <person name="Goldberg B."/>
            <person name="Tallon L."/>
            <person name="Sadzewicz L."/>
            <person name="Vavikolanu K."/>
            <person name="Mehta A."/>
            <person name="Aluvathingal J."/>
            <person name="Nadendla S."/>
            <person name="Nandy P."/>
            <person name="Geyer C."/>
            <person name="Yan Y."/>
            <person name="Sichtig H."/>
        </authorList>
    </citation>
    <scope>NUCLEOTIDE SEQUENCE [LARGE SCALE GENOMIC DNA]</scope>
    <source>
        <strain evidence="2 3">FDAARGOS_656</strain>
    </source>
</reference>
<dbReference type="Proteomes" id="UP000536275">
    <property type="component" value="Unassembled WGS sequence"/>
</dbReference>
<organism evidence="2 3">
    <name type="scientific">Candida albicans</name>
    <name type="common">Yeast</name>
    <dbReference type="NCBI Taxonomy" id="5476"/>
    <lineage>
        <taxon>Eukaryota</taxon>
        <taxon>Fungi</taxon>
        <taxon>Dikarya</taxon>
        <taxon>Ascomycota</taxon>
        <taxon>Saccharomycotina</taxon>
        <taxon>Pichiomycetes</taxon>
        <taxon>Debaryomycetaceae</taxon>
        <taxon>Candida/Lodderomyces clade</taxon>
        <taxon>Candida</taxon>
    </lineage>
</organism>
<evidence type="ECO:0000313" key="3">
    <source>
        <dbReference type="Proteomes" id="UP000536275"/>
    </source>
</evidence>
<accession>A0A8H6F4W8</accession>
<gene>
    <name evidence="2" type="ORF">FOB64_003298</name>
</gene>
<protein>
    <submittedName>
        <fullName evidence="2">Uncharacterized protein</fullName>
    </submittedName>
</protein>
<dbReference type="EMBL" id="JABWAD010000038">
    <property type="protein sequence ID" value="KAF6069327.1"/>
    <property type="molecule type" value="Genomic_DNA"/>
</dbReference>
<name>A0A8H6F4W8_CANAX</name>